<feature type="region of interest" description="Disordered" evidence="2">
    <location>
        <begin position="487"/>
        <end position="511"/>
    </location>
</feature>
<dbReference type="PANTHER" id="PTHR22951:SF5">
    <property type="entry name" value="PHOSPHATIDYLINOSITOL-BINDING CLATHRIN ASSEMBLY PROTEIN LAP"/>
    <property type="match status" value="1"/>
</dbReference>
<proteinExistence type="inferred from homology"/>
<dbReference type="OrthoDB" id="44015at2759"/>
<protein>
    <submittedName>
        <fullName evidence="5">Phosphatidylinositol-binding clathrin assembly protein LAP-like isoform X25</fullName>
    </submittedName>
</protein>
<dbReference type="GO" id="GO:0008021">
    <property type="term" value="C:synaptic vesicle"/>
    <property type="evidence" value="ECO:0007669"/>
    <property type="project" value="TreeGrafter"/>
</dbReference>
<dbReference type="GO" id="GO:0005545">
    <property type="term" value="F:1-phosphatidylinositol binding"/>
    <property type="evidence" value="ECO:0007669"/>
    <property type="project" value="InterPro"/>
</dbReference>
<dbReference type="Gene3D" id="1.25.40.90">
    <property type="match status" value="1"/>
</dbReference>
<dbReference type="AlphaFoldDB" id="A0A8B8AN52"/>
<dbReference type="GO" id="GO:0030136">
    <property type="term" value="C:clathrin-coated vesicle"/>
    <property type="evidence" value="ECO:0007669"/>
    <property type="project" value="InterPro"/>
</dbReference>
<reference evidence="5" key="1">
    <citation type="submission" date="2025-08" db="UniProtKB">
        <authorList>
            <consortium name="RefSeq"/>
        </authorList>
    </citation>
    <scope>IDENTIFICATION</scope>
    <source>
        <tissue evidence="5">Whole sample</tissue>
    </source>
</reference>
<dbReference type="GeneID" id="111103244"/>
<feature type="compositionally biased region" description="Polar residues" evidence="2">
    <location>
        <begin position="365"/>
        <end position="376"/>
    </location>
</feature>
<dbReference type="SUPFAM" id="SSF89009">
    <property type="entry name" value="GAT-like domain"/>
    <property type="match status" value="1"/>
</dbReference>
<name>A0A8B8AN52_CRAVI</name>
<dbReference type="Gene3D" id="1.20.58.150">
    <property type="entry name" value="ANTH domain"/>
    <property type="match status" value="1"/>
</dbReference>
<dbReference type="PROSITE" id="PS50942">
    <property type="entry name" value="ENTH"/>
    <property type="match status" value="1"/>
</dbReference>
<feature type="compositionally biased region" description="Polar residues" evidence="2">
    <location>
        <begin position="557"/>
        <end position="568"/>
    </location>
</feature>
<evidence type="ECO:0000313" key="4">
    <source>
        <dbReference type="Proteomes" id="UP000694844"/>
    </source>
</evidence>
<dbReference type="InterPro" id="IPR013809">
    <property type="entry name" value="ENTH"/>
</dbReference>
<accession>A0A8B8AN52</accession>
<dbReference type="GO" id="GO:0005905">
    <property type="term" value="C:clathrin-coated pit"/>
    <property type="evidence" value="ECO:0007669"/>
    <property type="project" value="TreeGrafter"/>
</dbReference>
<feature type="region of interest" description="Disordered" evidence="2">
    <location>
        <begin position="362"/>
        <end position="426"/>
    </location>
</feature>
<evidence type="ECO:0000256" key="1">
    <source>
        <dbReference type="ARBA" id="ARBA00008011"/>
    </source>
</evidence>
<dbReference type="InterPro" id="IPR008942">
    <property type="entry name" value="ENTH_VHS"/>
</dbReference>
<dbReference type="GO" id="GO:0016185">
    <property type="term" value="P:synaptic vesicle budding from presynaptic endocytic zone membrane"/>
    <property type="evidence" value="ECO:0007669"/>
    <property type="project" value="TreeGrafter"/>
</dbReference>
<dbReference type="GO" id="GO:0000149">
    <property type="term" value="F:SNARE binding"/>
    <property type="evidence" value="ECO:0007669"/>
    <property type="project" value="TreeGrafter"/>
</dbReference>
<dbReference type="InterPro" id="IPR014712">
    <property type="entry name" value="ANTH_dom_sf"/>
</dbReference>
<sequence length="707" mass="77006">MSKQSIMDRVTAAKHSIAGQGLAKVVCKATTEEVMGPKKKHLDYLIQCTNEPNVSIPQLADLLIERTQHQSWVMVFKALITTHNLMNYGNERFTQYLASNNCSFNLAQFIDKQGVQGYDMSTFIRRYSKYLNEKAVSYRQMAFDFCKVKRGKDDGLLRTMNAEKLLKTLPALQKQLDSLLEFDCAPNELTNGVINACFLLMFKDLIRLFACYNDGIINLLEKYFDMNKKQCKDALEIYKRFLVRMDKVSEFLKTAENASKNPQQSVGIDKSDIPDLAKGLKNNANSAPSSLLDALEQHYQSLDGKKGATTPVSGSNVCLPAPVGFAAAINTISNNTPTINVSEEERQRILDEENARLQQLKKEQFGTSTADSPSQEQRLKELGHSPQQTAPSTNPFTTQTPNGTSDLLGSPSGPSQKSSDDLLSLTGNPFIQNVQNVMAMQTATQAMAPPSSFASWNSSPNSTAPASSSVFTSDVDFEKVFPAQSATTSTAFPGPPMPVSPAPSDLGSAPFLADQSGFDAFGEVLKPTGNVGGMNSTTNQKLINKDLDSSLSQLAGNLNIKGSGSQVKKQQHDWQPKGEQKKTGGQNWQGLPPQVSASTWSSPSYGQPMVNSQPNMTAPSSLISSQPAPMMAPAMGFNVQPMMQQPGMMGVRPMGMQPGMGMQQPMGMQPAMAMQQPMMYGMQPAMGNMMSQPRPPAQTNQDPFGAL</sequence>
<dbReference type="SMART" id="SM00273">
    <property type="entry name" value="ENTH"/>
    <property type="match status" value="1"/>
</dbReference>
<comment type="similarity">
    <text evidence="1">Belongs to the PICALM/SNAP91 family.</text>
</comment>
<feature type="compositionally biased region" description="Basic and acidic residues" evidence="2">
    <location>
        <begin position="570"/>
        <end position="582"/>
    </location>
</feature>
<feature type="compositionally biased region" description="Polar residues" evidence="2">
    <location>
        <begin position="385"/>
        <end position="417"/>
    </location>
</feature>
<evidence type="ECO:0000256" key="2">
    <source>
        <dbReference type="SAM" id="MobiDB-lite"/>
    </source>
</evidence>
<evidence type="ECO:0000313" key="5">
    <source>
        <dbReference type="RefSeq" id="XP_022292068.1"/>
    </source>
</evidence>
<dbReference type="Pfam" id="PF07651">
    <property type="entry name" value="ANTH"/>
    <property type="match status" value="1"/>
</dbReference>
<feature type="domain" description="ENTH" evidence="3">
    <location>
        <begin position="14"/>
        <end position="145"/>
    </location>
</feature>
<feature type="compositionally biased region" description="Polar residues" evidence="2">
    <location>
        <begin position="583"/>
        <end position="603"/>
    </location>
</feature>
<dbReference type="GO" id="GO:0032050">
    <property type="term" value="F:clathrin heavy chain binding"/>
    <property type="evidence" value="ECO:0007669"/>
    <property type="project" value="TreeGrafter"/>
</dbReference>
<dbReference type="GO" id="GO:0098894">
    <property type="term" value="C:extrinsic component of presynaptic endocytic zone membrane"/>
    <property type="evidence" value="ECO:0007669"/>
    <property type="project" value="TreeGrafter"/>
</dbReference>
<dbReference type="GO" id="GO:0005546">
    <property type="term" value="F:phosphatidylinositol-4,5-bisphosphate binding"/>
    <property type="evidence" value="ECO:0007669"/>
    <property type="project" value="TreeGrafter"/>
</dbReference>
<gene>
    <name evidence="5" type="primary">LOC111103244</name>
</gene>
<dbReference type="Proteomes" id="UP000694844">
    <property type="component" value="Chromosome 7"/>
</dbReference>
<dbReference type="RefSeq" id="XP_022292068.1">
    <property type="nucleotide sequence ID" value="XM_022436360.1"/>
</dbReference>
<dbReference type="GO" id="GO:0072583">
    <property type="term" value="P:clathrin-dependent endocytosis"/>
    <property type="evidence" value="ECO:0007669"/>
    <property type="project" value="InterPro"/>
</dbReference>
<dbReference type="SUPFAM" id="SSF48464">
    <property type="entry name" value="ENTH/VHS domain"/>
    <property type="match status" value="1"/>
</dbReference>
<dbReference type="InterPro" id="IPR011417">
    <property type="entry name" value="ANTH_dom"/>
</dbReference>
<dbReference type="FunFam" id="1.25.40.90:FF:000017">
    <property type="entry name" value="Phosphatidylinositol-binding clathrin assembly protein LAP"/>
    <property type="match status" value="1"/>
</dbReference>
<dbReference type="GO" id="GO:0048268">
    <property type="term" value="P:clathrin coat assembly"/>
    <property type="evidence" value="ECO:0007669"/>
    <property type="project" value="InterPro"/>
</dbReference>
<keyword evidence="4" id="KW-1185">Reference proteome</keyword>
<dbReference type="CDD" id="cd16985">
    <property type="entry name" value="ANTH_N_AP180"/>
    <property type="match status" value="1"/>
</dbReference>
<dbReference type="InterPro" id="IPR045192">
    <property type="entry name" value="AP180-like"/>
</dbReference>
<dbReference type="PANTHER" id="PTHR22951">
    <property type="entry name" value="CLATHRIN ASSEMBLY PROTEIN"/>
    <property type="match status" value="1"/>
</dbReference>
<organism evidence="4 5">
    <name type="scientific">Crassostrea virginica</name>
    <name type="common">Eastern oyster</name>
    <dbReference type="NCBI Taxonomy" id="6565"/>
    <lineage>
        <taxon>Eukaryota</taxon>
        <taxon>Metazoa</taxon>
        <taxon>Spiralia</taxon>
        <taxon>Lophotrochozoa</taxon>
        <taxon>Mollusca</taxon>
        <taxon>Bivalvia</taxon>
        <taxon>Autobranchia</taxon>
        <taxon>Pteriomorphia</taxon>
        <taxon>Ostreida</taxon>
        <taxon>Ostreoidea</taxon>
        <taxon>Ostreidae</taxon>
        <taxon>Crassostrea</taxon>
    </lineage>
</organism>
<evidence type="ECO:0000259" key="3">
    <source>
        <dbReference type="PROSITE" id="PS50942"/>
    </source>
</evidence>
<feature type="region of interest" description="Disordered" evidence="2">
    <location>
        <begin position="557"/>
        <end position="603"/>
    </location>
</feature>